<reference evidence="2" key="1">
    <citation type="journal article" date="2021" name="PeerJ">
        <title>Extensive microbial diversity within the chicken gut microbiome revealed by metagenomics and culture.</title>
        <authorList>
            <person name="Gilroy R."/>
            <person name="Ravi A."/>
            <person name="Getino M."/>
            <person name="Pursley I."/>
            <person name="Horton D.L."/>
            <person name="Alikhan N.F."/>
            <person name="Baker D."/>
            <person name="Gharbi K."/>
            <person name="Hall N."/>
            <person name="Watson M."/>
            <person name="Adriaenssens E.M."/>
            <person name="Foster-Nyarko E."/>
            <person name="Jarju S."/>
            <person name="Secka A."/>
            <person name="Antonio M."/>
            <person name="Oren A."/>
            <person name="Chaudhuri R.R."/>
            <person name="La Ragione R."/>
            <person name="Hildebrand F."/>
            <person name="Pallen M.J."/>
        </authorList>
    </citation>
    <scope>NUCLEOTIDE SEQUENCE</scope>
    <source>
        <strain evidence="2">ChiHjej11B10-19426</strain>
    </source>
</reference>
<evidence type="ECO:0000313" key="3">
    <source>
        <dbReference type="Proteomes" id="UP000824014"/>
    </source>
</evidence>
<sequence>MPQSNIKNRMMGVVHGRALIQPSTLDEKAREFDVVFLTEALVTRFGWEEDYDELLVCEPQAIRMDRAERGLPVLDCHRSDSVFHQVGRTVRVWIDDRKQLCARVRFSQRPEVEGLFRDIVDGIVKDISGGYEVYRYEREERPNGQRPIYRATDWMPTELSLAPVQADIHSEIRTGEPQHPVTISYTSNFTDMSKRTTMQYTVEGNPVKAGETITVNGATGVALTDGAPGDTITLTLVDEDGDPAPDDDPEGAARTDGDPDEDPQRTEDPDEDPDAATRQAAIEAANAAARQVAAESGIPAGEAGADSRARLDAILQSTRAAGLSDTFAITLFQNDKLSVAQCRQAIINHMVRNSKNVHGSHGIEVGLDGDSKKRMAITNALLHRIAPRQFRLDPGAREYRNMTMMEIGKVMLAERGIRTAHMSKPEIASAFFKRSHSTSDFPELFGGIIDRLLRAQYDYVPEYWDKIARQTTVSDFRARGLYKAGVANGMKEIKEGGEIQYTNLEMSAETIQVATFGEGIRYTRQAFINDDLGVFETIPQAFVRHWSTLRGNIVWALLTANGKMSDGKALFHADHKNLVSGALSETALAAAKTALMTQRDINGEIIRAQPRYLIVAPENEMMAKKLVTQTTPTKIEDVNVFAGAFDIIVEPRLSNSPEEWYLAADPNAVDSLYYAYLNGSEGLRVESTEEFRTDSMDYAVRGDFGAAAIDWRGIVKSSGK</sequence>
<feature type="region of interest" description="Disordered" evidence="1">
    <location>
        <begin position="236"/>
        <end position="276"/>
    </location>
</feature>
<dbReference type="Proteomes" id="UP000824014">
    <property type="component" value="Unassembled WGS sequence"/>
</dbReference>
<organism evidence="2 3">
    <name type="scientific">Candidatus Tidjanibacter faecipullorum</name>
    <dbReference type="NCBI Taxonomy" id="2838766"/>
    <lineage>
        <taxon>Bacteria</taxon>
        <taxon>Pseudomonadati</taxon>
        <taxon>Bacteroidota</taxon>
        <taxon>Bacteroidia</taxon>
        <taxon>Bacteroidales</taxon>
        <taxon>Rikenellaceae</taxon>
        <taxon>Tidjanibacter</taxon>
    </lineage>
</organism>
<evidence type="ECO:0000313" key="2">
    <source>
        <dbReference type="EMBL" id="HIZ15079.1"/>
    </source>
</evidence>
<evidence type="ECO:0000256" key="1">
    <source>
        <dbReference type="SAM" id="MobiDB-lite"/>
    </source>
</evidence>
<accession>A0A9D2DDY0</accession>
<feature type="compositionally biased region" description="Acidic residues" evidence="1">
    <location>
        <begin position="237"/>
        <end position="250"/>
    </location>
</feature>
<dbReference type="AlphaFoldDB" id="A0A9D2DDY0"/>
<proteinExistence type="predicted"/>
<dbReference type="Pfam" id="PF25209">
    <property type="entry name" value="Phage_capsid_4"/>
    <property type="match status" value="1"/>
</dbReference>
<dbReference type="NCBIfam" id="NF045541">
    <property type="entry name" value="scaf_prot_MCP2"/>
    <property type="match status" value="1"/>
</dbReference>
<gene>
    <name evidence="2" type="ORF">H9816_04125</name>
</gene>
<protein>
    <submittedName>
        <fullName evidence="2">Mu-like prophage major head subunit gpT family protein</fullName>
    </submittedName>
</protein>
<reference evidence="2" key="2">
    <citation type="submission" date="2021-04" db="EMBL/GenBank/DDBJ databases">
        <authorList>
            <person name="Gilroy R."/>
        </authorList>
    </citation>
    <scope>NUCLEOTIDE SEQUENCE</scope>
    <source>
        <strain evidence="2">ChiHjej11B10-19426</strain>
    </source>
</reference>
<name>A0A9D2DDY0_9BACT</name>
<feature type="compositionally biased region" description="Basic and acidic residues" evidence="1">
    <location>
        <begin position="251"/>
        <end position="267"/>
    </location>
</feature>
<comment type="caution">
    <text evidence="2">The sequence shown here is derived from an EMBL/GenBank/DDBJ whole genome shotgun (WGS) entry which is preliminary data.</text>
</comment>
<dbReference type="EMBL" id="DXCC01000012">
    <property type="protein sequence ID" value="HIZ15079.1"/>
    <property type="molecule type" value="Genomic_DNA"/>
</dbReference>